<gene>
    <name evidence="1" type="ORF">SPARVUS_LOCUS14361599</name>
</gene>
<comment type="caution">
    <text evidence="1">The sequence shown here is derived from an EMBL/GenBank/DDBJ whole genome shotgun (WGS) entry which is preliminary data.</text>
</comment>
<protein>
    <submittedName>
        <fullName evidence="1">Uncharacterized protein</fullName>
    </submittedName>
</protein>
<dbReference type="EMBL" id="CATNWA010018889">
    <property type="protein sequence ID" value="CAI9610062.1"/>
    <property type="molecule type" value="Genomic_DNA"/>
</dbReference>
<reference evidence="1" key="1">
    <citation type="submission" date="2023-05" db="EMBL/GenBank/DDBJ databases">
        <authorList>
            <person name="Stuckert A."/>
        </authorList>
    </citation>
    <scope>NUCLEOTIDE SEQUENCE</scope>
</reference>
<organism evidence="1 2">
    <name type="scientific">Staurois parvus</name>
    <dbReference type="NCBI Taxonomy" id="386267"/>
    <lineage>
        <taxon>Eukaryota</taxon>
        <taxon>Metazoa</taxon>
        <taxon>Chordata</taxon>
        <taxon>Craniata</taxon>
        <taxon>Vertebrata</taxon>
        <taxon>Euteleostomi</taxon>
        <taxon>Amphibia</taxon>
        <taxon>Batrachia</taxon>
        <taxon>Anura</taxon>
        <taxon>Neobatrachia</taxon>
        <taxon>Ranoidea</taxon>
        <taxon>Ranidae</taxon>
        <taxon>Staurois</taxon>
    </lineage>
</organism>
<sequence length="46" mass="5106">MSCQSAPGYEYDGPEIMAGEKIQVWEGVLHTHTIYTLTSAKKISHP</sequence>
<proteinExistence type="predicted"/>
<name>A0ABN9GKS3_9NEOB</name>
<evidence type="ECO:0000313" key="1">
    <source>
        <dbReference type="EMBL" id="CAI9610062.1"/>
    </source>
</evidence>
<accession>A0ABN9GKS3</accession>
<feature type="non-terminal residue" evidence="1">
    <location>
        <position position="46"/>
    </location>
</feature>
<evidence type="ECO:0000313" key="2">
    <source>
        <dbReference type="Proteomes" id="UP001162483"/>
    </source>
</evidence>
<keyword evidence="2" id="KW-1185">Reference proteome</keyword>
<dbReference type="Proteomes" id="UP001162483">
    <property type="component" value="Unassembled WGS sequence"/>
</dbReference>